<feature type="domain" description="Glycosyl hydrolase family 30 TIM-barrel" evidence="5">
    <location>
        <begin position="211"/>
        <end position="365"/>
    </location>
</feature>
<keyword evidence="7" id="KW-1185">Reference proteome</keyword>
<name>A0ABT2L5T2_9RALS</name>
<dbReference type="InterPro" id="IPR001139">
    <property type="entry name" value="Glyco_hydro_30"/>
</dbReference>
<organism evidence="6 7">
    <name type="scientific">Ralstonia mojiangensis</name>
    <dbReference type="NCBI Taxonomy" id="2953895"/>
    <lineage>
        <taxon>Bacteria</taxon>
        <taxon>Pseudomonadati</taxon>
        <taxon>Pseudomonadota</taxon>
        <taxon>Betaproteobacteria</taxon>
        <taxon>Burkholderiales</taxon>
        <taxon>Burkholderiaceae</taxon>
        <taxon>Ralstonia</taxon>
    </lineage>
</organism>
<reference evidence="6 7" key="1">
    <citation type="journal article" date="2023" name="Front. Microbiol.">
        <title>Ralstonia chuxiongensis sp. nov., Ralstonia mojiangensis sp. nov., and Ralstonia soli sp. nov., isolated from tobacco fields, are three novel species in the family Burkholderiaceae.</title>
        <authorList>
            <person name="Lu C.H."/>
            <person name="Zhang Y.Y."/>
            <person name="Jiang N."/>
            <person name="Chen W."/>
            <person name="Shao X."/>
            <person name="Zhao Z.M."/>
            <person name="Lu W.L."/>
            <person name="Hu X."/>
            <person name="Xi Y.X."/>
            <person name="Zou S.Y."/>
            <person name="Wei Q.J."/>
            <person name="Lin Z.L."/>
            <person name="Gong L."/>
            <person name="Gai X.T."/>
            <person name="Zhang L.Q."/>
            <person name="Li J.Y."/>
            <person name="Jin Y."/>
            <person name="Xia Z.Y."/>
        </authorList>
    </citation>
    <scope>NUCLEOTIDE SEQUENCE [LARGE SCALE GENOMIC DNA]</scope>
    <source>
        <strain evidence="6 7">22TCJT01-1</strain>
    </source>
</reference>
<evidence type="ECO:0000313" key="7">
    <source>
        <dbReference type="Proteomes" id="UP001164420"/>
    </source>
</evidence>
<dbReference type="InterPro" id="IPR033453">
    <property type="entry name" value="Glyco_hydro_30_TIM-barrel"/>
</dbReference>
<dbReference type="PANTHER" id="PTHR11069">
    <property type="entry name" value="GLUCOSYLCERAMIDASE"/>
    <property type="match status" value="1"/>
</dbReference>
<dbReference type="Gene3D" id="3.20.20.80">
    <property type="entry name" value="Glycosidases"/>
    <property type="match status" value="1"/>
</dbReference>
<dbReference type="PANTHER" id="PTHR11069:SF38">
    <property type="entry name" value="GLUCURONOXYLANASE XYNC"/>
    <property type="match status" value="1"/>
</dbReference>
<sequence length="562" mass="59754">MNATANVPGTFVYSPAVGTKPEVGTQTLSVTFTPQDTTKYATTTAVRTLTVNKAEPPVRWDLPAAVLQGSALTPAQVSTAPYALYGIGGTVDPASYTTADGAPLSAATTSTAGSVTLQATFVPRDSAHYRTAMVSTTLSIKPAATAAAINFGSAKQTIQGFGGSAAWYYTKMADDRVNALFGTSLTDSLGLSILRLRIAPAEWNTTTQTADTTQWTAELANGAAAQARGALVFASPWTPPASMKIVNTDRTNPLYSGRLDPARYADYAKYLNSYVRYAATRNVNLYAVSLQNEPDWDPATYESCLWSPDEMRVWAAGHGAEAVAGTTAKLMAPESFYFSQATVDTLLGDTNAAGNISIIGGHLYGGVPAYPASARKLGKDVWMTEHFLDSVNKADNKTAWQTSIDDAIAIAKEIHDGFTLGQYNAYVYWWLVNSNDAQPTGLIGSDNKPTYFGIGLKHFAYFIRPGYVRYDTTALPQKGVRVSAFGTPAGASVNKAVVVLVNENATDVTLTTSINPAGRTVTSLTPYRTTATATFEQQQPLSVSGNMFTVTLPGKSITTLVN</sequence>
<dbReference type="EMBL" id="JAOCQI010000001">
    <property type="protein sequence ID" value="MCT7310751.1"/>
    <property type="molecule type" value="Genomic_DNA"/>
</dbReference>
<dbReference type="Pfam" id="PF02055">
    <property type="entry name" value="Glyco_hydro_30"/>
    <property type="match status" value="1"/>
</dbReference>
<evidence type="ECO:0000256" key="1">
    <source>
        <dbReference type="ARBA" id="ARBA00005382"/>
    </source>
</evidence>
<dbReference type="SUPFAM" id="SSF51445">
    <property type="entry name" value="(Trans)glycosidases"/>
    <property type="match status" value="1"/>
</dbReference>
<evidence type="ECO:0000256" key="4">
    <source>
        <dbReference type="RuleBase" id="RU361188"/>
    </source>
</evidence>
<evidence type="ECO:0000256" key="2">
    <source>
        <dbReference type="ARBA" id="ARBA00022729"/>
    </source>
</evidence>
<comment type="similarity">
    <text evidence="1 4">Belongs to the glycosyl hydrolase 30 family.</text>
</comment>
<evidence type="ECO:0000313" key="6">
    <source>
        <dbReference type="EMBL" id="MCT7310751.1"/>
    </source>
</evidence>
<accession>A0ABT2L5T2</accession>
<gene>
    <name evidence="6" type="ORF">N5J06_07320</name>
</gene>
<proteinExistence type="inferred from homology"/>
<comment type="caution">
    <text evidence="6">The sequence shown here is derived from an EMBL/GenBank/DDBJ whole genome shotgun (WGS) entry which is preliminary data.</text>
</comment>
<dbReference type="RefSeq" id="WP_260780383.1">
    <property type="nucleotide sequence ID" value="NZ_JAOCQI010000001.1"/>
</dbReference>
<evidence type="ECO:0000256" key="3">
    <source>
        <dbReference type="ARBA" id="ARBA00022801"/>
    </source>
</evidence>
<protein>
    <recommendedName>
        <fullName evidence="5">Glycosyl hydrolase family 30 TIM-barrel domain-containing protein</fullName>
    </recommendedName>
</protein>
<dbReference type="InterPro" id="IPR013780">
    <property type="entry name" value="Glyco_hydro_b"/>
</dbReference>
<evidence type="ECO:0000259" key="5">
    <source>
        <dbReference type="Pfam" id="PF02055"/>
    </source>
</evidence>
<keyword evidence="4" id="KW-0326">Glycosidase</keyword>
<keyword evidence="2" id="KW-0732">Signal</keyword>
<dbReference type="SUPFAM" id="SSF51011">
    <property type="entry name" value="Glycosyl hydrolase domain"/>
    <property type="match status" value="1"/>
</dbReference>
<dbReference type="Gene3D" id="2.60.40.1180">
    <property type="entry name" value="Golgi alpha-mannosidase II"/>
    <property type="match status" value="1"/>
</dbReference>
<dbReference type="InterPro" id="IPR017853">
    <property type="entry name" value="GH"/>
</dbReference>
<dbReference type="Proteomes" id="UP001164420">
    <property type="component" value="Unassembled WGS sequence"/>
</dbReference>
<keyword evidence="3 4" id="KW-0378">Hydrolase</keyword>